<evidence type="ECO:0000313" key="16">
    <source>
        <dbReference type="Proteomes" id="UP000694680"/>
    </source>
</evidence>
<dbReference type="GO" id="GO:0032465">
    <property type="term" value="P:regulation of cytokinesis"/>
    <property type="evidence" value="ECO:0007669"/>
    <property type="project" value="TreeGrafter"/>
</dbReference>
<reference evidence="15" key="3">
    <citation type="submission" date="2025-09" db="UniProtKB">
        <authorList>
            <consortium name="Ensembl"/>
        </authorList>
    </citation>
    <scope>IDENTIFICATION</scope>
</reference>
<keyword evidence="6" id="KW-0132">Cell division</keyword>
<accession>A0A8C5N730</accession>
<evidence type="ECO:0000256" key="7">
    <source>
        <dbReference type="ARBA" id="ARBA00022753"/>
    </source>
</evidence>
<dbReference type="SUPFAM" id="SSF144270">
    <property type="entry name" value="Eferin C-derminal domain-like"/>
    <property type="match status" value="1"/>
</dbReference>
<keyword evidence="16" id="KW-1185">Reference proteome</keyword>
<keyword evidence="10" id="KW-0131">Cell cycle</keyword>
<dbReference type="InterPro" id="IPR011992">
    <property type="entry name" value="EF-hand-dom_pair"/>
</dbReference>
<keyword evidence="11" id="KW-0968">Cytoplasmic vesicle</keyword>
<dbReference type="PROSITE" id="PS51511">
    <property type="entry name" value="FIP_RBD"/>
    <property type="match status" value="1"/>
</dbReference>
<dbReference type="Proteomes" id="UP000694680">
    <property type="component" value="Chromosome 8"/>
</dbReference>
<evidence type="ECO:0000313" key="15">
    <source>
        <dbReference type="Ensembl" id="ENSGWIP00000033804.1"/>
    </source>
</evidence>
<dbReference type="InterPro" id="IPR051977">
    <property type="entry name" value="Rab11-interacting_regulator"/>
</dbReference>
<dbReference type="InterPro" id="IPR057316">
    <property type="entry name" value="Rab11-FIP3/4_dom"/>
</dbReference>
<evidence type="ECO:0000256" key="12">
    <source>
        <dbReference type="SAM" id="Coils"/>
    </source>
</evidence>
<feature type="region of interest" description="Disordered" evidence="13">
    <location>
        <begin position="316"/>
        <end position="338"/>
    </location>
</feature>
<dbReference type="Gene3D" id="1.10.238.10">
    <property type="entry name" value="EF-hand"/>
    <property type="match status" value="1"/>
</dbReference>
<proteinExistence type="predicted"/>
<dbReference type="Ensembl" id="ENSGWIT00000036854.1">
    <property type="protein sequence ID" value="ENSGWIP00000033804.1"/>
    <property type="gene ID" value="ENSGWIG00000017460.1"/>
</dbReference>
<dbReference type="GO" id="GO:0055038">
    <property type="term" value="C:recycling endosome membrane"/>
    <property type="evidence" value="ECO:0007669"/>
    <property type="project" value="UniProtKB-SubCell"/>
</dbReference>
<keyword evidence="9" id="KW-0472">Membrane</keyword>
<dbReference type="InterPro" id="IPR037245">
    <property type="entry name" value="FIP-RBD_C_sf"/>
</dbReference>
<dbReference type="FunFam" id="1.20.5.2440:FF:000001">
    <property type="entry name" value="RAB11 family interacting protein 4"/>
    <property type="match status" value="1"/>
</dbReference>
<keyword evidence="5" id="KW-0813">Transport</keyword>
<protein>
    <submittedName>
        <fullName evidence="15">Rab11 family-interacting protein 4A-like</fullName>
    </submittedName>
</protein>
<dbReference type="Pfam" id="PF09457">
    <property type="entry name" value="RBD-FIP"/>
    <property type="match status" value="1"/>
</dbReference>
<comment type="subcellular location">
    <subcellularLocation>
        <location evidence="3">Cleavage furrow</location>
    </subcellularLocation>
    <subcellularLocation>
        <location evidence="2">Cytoplasmic vesicle</location>
    </subcellularLocation>
    <subcellularLocation>
        <location evidence="1">Midbody</location>
    </subcellularLocation>
    <subcellularLocation>
        <location evidence="4">Recycling endosome membrane</location>
        <topology evidence="4">Peripheral membrane protein</topology>
    </subcellularLocation>
</comment>
<evidence type="ECO:0000256" key="9">
    <source>
        <dbReference type="ARBA" id="ARBA00023136"/>
    </source>
</evidence>
<evidence type="ECO:0000256" key="6">
    <source>
        <dbReference type="ARBA" id="ARBA00022618"/>
    </source>
</evidence>
<evidence type="ECO:0000256" key="4">
    <source>
        <dbReference type="ARBA" id="ARBA00004654"/>
    </source>
</evidence>
<dbReference type="GO" id="GO:0032456">
    <property type="term" value="P:endocytic recycling"/>
    <property type="evidence" value="ECO:0007669"/>
    <property type="project" value="TreeGrafter"/>
</dbReference>
<gene>
    <name evidence="15" type="primary">rab11fip4a</name>
</gene>
<evidence type="ECO:0000256" key="2">
    <source>
        <dbReference type="ARBA" id="ARBA00004541"/>
    </source>
</evidence>
<evidence type="ECO:0000256" key="10">
    <source>
        <dbReference type="ARBA" id="ARBA00023306"/>
    </source>
</evidence>
<dbReference type="AlphaFoldDB" id="A0A8C5N730"/>
<evidence type="ECO:0000256" key="13">
    <source>
        <dbReference type="SAM" id="MobiDB-lite"/>
    </source>
</evidence>
<dbReference type="GO" id="GO:0030496">
    <property type="term" value="C:midbody"/>
    <property type="evidence" value="ECO:0007669"/>
    <property type="project" value="UniProtKB-SubCell"/>
</dbReference>
<keyword evidence="7" id="KW-0967">Endosome</keyword>
<evidence type="ECO:0000259" key="14">
    <source>
        <dbReference type="PROSITE" id="PS51511"/>
    </source>
</evidence>
<evidence type="ECO:0000256" key="8">
    <source>
        <dbReference type="ARBA" id="ARBA00023054"/>
    </source>
</evidence>
<reference evidence="15" key="2">
    <citation type="submission" date="2025-08" db="UniProtKB">
        <authorList>
            <consortium name="Ensembl"/>
        </authorList>
    </citation>
    <scope>IDENTIFICATION</scope>
</reference>
<evidence type="ECO:0000256" key="11">
    <source>
        <dbReference type="ARBA" id="ARBA00023329"/>
    </source>
</evidence>
<feature type="compositionally biased region" description="Low complexity" evidence="13">
    <location>
        <begin position="178"/>
        <end position="189"/>
    </location>
</feature>
<dbReference type="SUPFAM" id="SSF47473">
    <property type="entry name" value="EF-hand"/>
    <property type="match status" value="1"/>
</dbReference>
<keyword evidence="8 12" id="KW-0175">Coiled coil</keyword>
<dbReference type="InterPro" id="IPR019018">
    <property type="entry name" value="Rab-bd_FIP-RBD"/>
</dbReference>
<dbReference type="Gene3D" id="1.20.5.2440">
    <property type="match status" value="1"/>
</dbReference>
<dbReference type="GO" id="GO:0051301">
    <property type="term" value="P:cell division"/>
    <property type="evidence" value="ECO:0007669"/>
    <property type="project" value="UniProtKB-KW"/>
</dbReference>
<sequence>MRRLFDVCDEGEDGFIRVEHLLELGVQFGQGEEVKKLTSYLEANASGKISFKDFCQAVLAIKGENIRSERTRTSGKPISSISLLPESTFTESQIYSHTVHMVLSEHLRGIHSTCFSPPVGCEEILKIPVGPRSVGQLSHCSTDVSVISREEEFEDYGEGGDVDFTPSSPCCEDDTDVGSSLSSSAGPSPQQNHSVIHNQLDVYCSQCCKKVNLLRDLEARLRGGSSPNRKISSTAFGRQLFQSNHSGFSSTEDLIASTIDSCDLHITEKVSFLEKKVCELESDSLANSDLKSKLKQENTQLVHRVHELEEQVRDAEMKADQSLEEESRTHRETYTKTEKDRNAQINQLCNSIQQLEEENTDMRSNVCRLKSQTEKLDQEKQKMTDRLEDTSLRLKDEMDLYRKILDKLWHNRHEFQKEKESMQELVEDLRRELDYLQMFKVEMEHPGKGKGLAAKTREMEMEHEVRRLKQDNYKLRDQNDDLNAQILSLSLYDVKNLLSSHSKAQCLAAEIDNASRDEVVVALKDQEENNLRLRQYMDKIILAILDHNPSILEIKN</sequence>
<evidence type="ECO:0000256" key="5">
    <source>
        <dbReference type="ARBA" id="ARBA00022448"/>
    </source>
</evidence>
<evidence type="ECO:0000256" key="1">
    <source>
        <dbReference type="ARBA" id="ARBA00004214"/>
    </source>
</evidence>
<dbReference type="PANTHER" id="PTHR15726">
    <property type="entry name" value="RAB11-FAMILY INTERACTING PROTEIN"/>
    <property type="match status" value="1"/>
</dbReference>
<name>A0A8C5N730_GOUWI</name>
<dbReference type="PANTHER" id="PTHR15726:SF5">
    <property type="entry name" value="RAB11 FAMILY-INTERACTING PROTEIN 4"/>
    <property type="match status" value="1"/>
</dbReference>
<dbReference type="Pfam" id="PF25450">
    <property type="entry name" value="Rab11-FIP3"/>
    <property type="match status" value="1"/>
</dbReference>
<feature type="region of interest" description="Disordered" evidence="13">
    <location>
        <begin position="155"/>
        <end position="192"/>
    </location>
</feature>
<feature type="domain" description="FIP-RBD" evidence="14">
    <location>
        <begin position="493"/>
        <end position="555"/>
    </location>
</feature>
<evidence type="ECO:0000256" key="3">
    <source>
        <dbReference type="ARBA" id="ARBA00004626"/>
    </source>
</evidence>
<dbReference type="GO" id="GO:0030139">
    <property type="term" value="C:endocytic vesicle"/>
    <property type="evidence" value="ECO:0007669"/>
    <property type="project" value="TreeGrafter"/>
</dbReference>
<reference evidence="15" key="1">
    <citation type="submission" date="2020-06" db="EMBL/GenBank/DDBJ databases">
        <authorList>
            <consortium name="Wellcome Sanger Institute Data Sharing"/>
        </authorList>
    </citation>
    <scope>NUCLEOTIDE SEQUENCE [LARGE SCALE GENOMIC DNA]</scope>
</reference>
<dbReference type="GO" id="GO:0032154">
    <property type="term" value="C:cleavage furrow"/>
    <property type="evidence" value="ECO:0007669"/>
    <property type="project" value="UniProtKB-SubCell"/>
</dbReference>
<organism evidence="15 16">
    <name type="scientific">Gouania willdenowi</name>
    <name type="common">Blunt-snouted clingfish</name>
    <name type="synonym">Lepadogaster willdenowi</name>
    <dbReference type="NCBI Taxonomy" id="441366"/>
    <lineage>
        <taxon>Eukaryota</taxon>
        <taxon>Metazoa</taxon>
        <taxon>Chordata</taxon>
        <taxon>Craniata</taxon>
        <taxon>Vertebrata</taxon>
        <taxon>Euteleostomi</taxon>
        <taxon>Actinopterygii</taxon>
        <taxon>Neopterygii</taxon>
        <taxon>Teleostei</taxon>
        <taxon>Neoteleostei</taxon>
        <taxon>Acanthomorphata</taxon>
        <taxon>Ovalentaria</taxon>
        <taxon>Blenniimorphae</taxon>
        <taxon>Blenniiformes</taxon>
        <taxon>Gobiesocoidei</taxon>
        <taxon>Gobiesocidae</taxon>
        <taxon>Gobiesocinae</taxon>
        <taxon>Gouania</taxon>
    </lineage>
</organism>
<feature type="coiled-coil region" evidence="12">
    <location>
        <begin position="458"/>
        <end position="485"/>
    </location>
</feature>